<proteinExistence type="inferred from homology"/>
<dbReference type="EMBL" id="WMBE01000003">
    <property type="protein sequence ID" value="MDG0867339.1"/>
    <property type="molecule type" value="Genomic_DNA"/>
</dbReference>
<dbReference type="GO" id="GO:0003735">
    <property type="term" value="F:structural constituent of ribosome"/>
    <property type="evidence" value="ECO:0007669"/>
    <property type="project" value="InterPro"/>
</dbReference>
<comment type="subunit">
    <text evidence="6">Part of the 50S ribosomal subunit; part of the 5S rRNA/L5/L18/L25 subcomplex. Contacts the 5S rRNA and the P site tRNA. Forms a bridge to the 30S subunit in the 70S ribosome.</text>
</comment>
<comment type="function">
    <text evidence="6">This is 1 of the proteins that bind and probably mediate the attachment of the 5S RNA into the large ribosomal subunit, where it forms part of the central protuberance. In the 70S ribosome it contacts protein S13 of the 30S subunit (bridge B1b), connecting the 2 subunits; this bridge is implicated in subunit movement. Contacts the P site tRNA; the 5S rRNA and some of its associated proteins might help stabilize positioning of ribosome-bound tRNAs.</text>
</comment>
<dbReference type="InterPro" id="IPR022803">
    <property type="entry name" value="Ribosomal_uL5_dom_sf"/>
</dbReference>
<comment type="similarity">
    <text evidence="1 6 7">Belongs to the universal ribosomal protein uL5 family.</text>
</comment>
<reference evidence="12 13" key="1">
    <citation type="submission" date="2019-11" db="EMBL/GenBank/DDBJ databases">
        <authorList>
            <person name="Cho J.-C."/>
        </authorList>
    </citation>
    <scope>NUCLEOTIDE SEQUENCE [LARGE SCALE GENOMIC DNA]</scope>
    <source>
        <strain evidence="11 12">JH1073</strain>
        <strain evidence="10 13">JH702</strain>
    </source>
</reference>
<dbReference type="NCBIfam" id="NF000585">
    <property type="entry name" value="PRK00010.1"/>
    <property type="match status" value="1"/>
</dbReference>
<dbReference type="Pfam" id="PF00673">
    <property type="entry name" value="Ribosomal_L5_C"/>
    <property type="match status" value="1"/>
</dbReference>
<dbReference type="InterPro" id="IPR031309">
    <property type="entry name" value="Ribosomal_uL5_C"/>
</dbReference>
<feature type="domain" description="Large ribosomal subunit protein uL5 N-terminal" evidence="8">
    <location>
        <begin position="21"/>
        <end position="77"/>
    </location>
</feature>
<protein>
    <recommendedName>
        <fullName evidence="4 6">Large ribosomal subunit protein uL5</fullName>
    </recommendedName>
</protein>
<dbReference type="InterPro" id="IPR020930">
    <property type="entry name" value="Ribosomal_uL5_bac-type"/>
</dbReference>
<gene>
    <name evidence="6 11" type="primary">rplE</name>
    <name evidence="10" type="ORF">GKO46_09680</name>
    <name evidence="11" type="ORF">GKO48_11860</name>
</gene>
<keyword evidence="6" id="KW-0694">RNA-binding</keyword>
<dbReference type="GO" id="GO:0000049">
    <property type="term" value="F:tRNA binding"/>
    <property type="evidence" value="ECO:0007669"/>
    <property type="project" value="UniProtKB-UniRule"/>
</dbReference>
<keyword evidence="2 6" id="KW-0689">Ribosomal protein</keyword>
<dbReference type="AlphaFoldDB" id="A0AAJ5ZH19"/>
<evidence type="ECO:0000256" key="2">
    <source>
        <dbReference type="ARBA" id="ARBA00022980"/>
    </source>
</evidence>
<sequence length="184" mass="20859">MKQMYRDNVVEVLTREFGYKNPMQVPQIEKIKLNIGLGEALDSNSAVGSAVGDLQKITGQKPTENRAKVSIANFKLREGSVIGTSVTLRGTRMWQFYDRFVNITLPRVRDFRGISRTAFDGRGNYSLGMRDQSTFPEIDYNEIDRMRGMQITFVTTARTDEEGRRLLELLGMPFARVDEPVGAL</sequence>
<dbReference type="Pfam" id="PF00281">
    <property type="entry name" value="Ribosomal_L5"/>
    <property type="match status" value="1"/>
</dbReference>
<dbReference type="InterPro" id="IPR002132">
    <property type="entry name" value="Ribosomal_uL5"/>
</dbReference>
<dbReference type="GO" id="GO:0019843">
    <property type="term" value="F:rRNA binding"/>
    <property type="evidence" value="ECO:0007669"/>
    <property type="project" value="UniProtKB-UniRule"/>
</dbReference>
<dbReference type="Proteomes" id="UP001321249">
    <property type="component" value="Unassembled WGS sequence"/>
</dbReference>
<dbReference type="EMBL" id="CP046147">
    <property type="protein sequence ID" value="WFG40810.1"/>
    <property type="molecule type" value="Genomic_DNA"/>
</dbReference>
<name>A0AAJ5ZH19_9CHLR</name>
<evidence type="ECO:0000313" key="12">
    <source>
        <dbReference type="Proteomes" id="UP001219901"/>
    </source>
</evidence>
<evidence type="ECO:0000256" key="1">
    <source>
        <dbReference type="ARBA" id="ARBA00008553"/>
    </source>
</evidence>
<evidence type="ECO:0000256" key="3">
    <source>
        <dbReference type="ARBA" id="ARBA00023274"/>
    </source>
</evidence>
<evidence type="ECO:0000256" key="7">
    <source>
        <dbReference type="RuleBase" id="RU003930"/>
    </source>
</evidence>
<evidence type="ECO:0000313" key="13">
    <source>
        <dbReference type="Proteomes" id="UP001321249"/>
    </source>
</evidence>
<keyword evidence="12" id="KW-1185">Reference proteome</keyword>
<dbReference type="GO" id="GO:0005840">
    <property type="term" value="C:ribosome"/>
    <property type="evidence" value="ECO:0007669"/>
    <property type="project" value="UniProtKB-KW"/>
</dbReference>
<reference evidence="11" key="2">
    <citation type="journal article" date="2023" name="Nat. Commun.">
        <title>Cultivation of marine bacteria of the SAR202 clade.</title>
        <authorList>
            <person name="Lim Y."/>
            <person name="Seo J.H."/>
            <person name="Giovannoni S.J."/>
            <person name="Kang I."/>
            <person name="Cho J.C."/>
        </authorList>
    </citation>
    <scope>NUCLEOTIDE SEQUENCE</scope>
    <source>
        <strain evidence="11">JH1073</strain>
    </source>
</reference>
<keyword evidence="6" id="KW-0699">rRNA-binding</keyword>
<evidence type="ECO:0000259" key="8">
    <source>
        <dbReference type="Pfam" id="PF00281"/>
    </source>
</evidence>
<accession>A0AAJ5ZH19</accession>
<evidence type="ECO:0000313" key="11">
    <source>
        <dbReference type="EMBL" id="WFG40810.1"/>
    </source>
</evidence>
<dbReference type="FunFam" id="3.30.1440.10:FF:000001">
    <property type="entry name" value="50S ribosomal protein L5"/>
    <property type="match status" value="1"/>
</dbReference>
<dbReference type="PANTHER" id="PTHR11994">
    <property type="entry name" value="60S RIBOSOMAL PROTEIN L11-RELATED"/>
    <property type="match status" value="1"/>
</dbReference>
<evidence type="ECO:0000256" key="4">
    <source>
        <dbReference type="ARBA" id="ARBA00035245"/>
    </source>
</evidence>
<dbReference type="GO" id="GO:0006412">
    <property type="term" value="P:translation"/>
    <property type="evidence" value="ECO:0007669"/>
    <property type="project" value="UniProtKB-UniRule"/>
</dbReference>
<dbReference type="SUPFAM" id="SSF55282">
    <property type="entry name" value="RL5-like"/>
    <property type="match status" value="1"/>
</dbReference>
<evidence type="ECO:0000313" key="10">
    <source>
        <dbReference type="EMBL" id="MDG0867339.1"/>
    </source>
</evidence>
<dbReference type="Gene3D" id="3.30.1440.10">
    <property type="match status" value="1"/>
</dbReference>
<keyword evidence="3 6" id="KW-0687">Ribonucleoprotein</keyword>
<evidence type="ECO:0000259" key="9">
    <source>
        <dbReference type="Pfam" id="PF00673"/>
    </source>
</evidence>
<dbReference type="Proteomes" id="UP001219901">
    <property type="component" value="Chromosome"/>
</dbReference>
<feature type="domain" description="Large ribosomal subunit protein uL5 C-terminal" evidence="9">
    <location>
        <begin position="82"/>
        <end position="174"/>
    </location>
</feature>
<dbReference type="InterPro" id="IPR031310">
    <property type="entry name" value="Ribosomal_uL5_N"/>
</dbReference>
<comment type="function">
    <text evidence="5">This is one of the proteins that bind and probably mediate the attachment of the 5S RNA into the large ribosomal subunit, where it forms part of the central protuberance. In the 70S ribosome it contacts protein S13 of the 30S subunit (bridge B1b), connecting the 2 subunits; this bridge is implicated in subunit movement. Contacts the P site tRNA; the 5S rRNA and some of its associated proteins might help stabilize positioning of ribosome-bound tRNAs.</text>
</comment>
<dbReference type="GO" id="GO:1990904">
    <property type="term" value="C:ribonucleoprotein complex"/>
    <property type="evidence" value="ECO:0007669"/>
    <property type="project" value="UniProtKB-KW"/>
</dbReference>
<dbReference type="HAMAP" id="MF_01333_B">
    <property type="entry name" value="Ribosomal_uL5_B"/>
    <property type="match status" value="1"/>
</dbReference>
<evidence type="ECO:0000256" key="6">
    <source>
        <dbReference type="HAMAP-Rule" id="MF_01333"/>
    </source>
</evidence>
<dbReference type="PIRSF" id="PIRSF002161">
    <property type="entry name" value="Ribosomal_L5"/>
    <property type="match status" value="1"/>
</dbReference>
<keyword evidence="6" id="KW-0820">tRNA-binding</keyword>
<organism evidence="11 12">
    <name type="scientific">Candidatus Lucifugimonas marina</name>
    <dbReference type="NCBI Taxonomy" id="3038979"/>
    <lineage>
        <taxon>Bacteria</taxon>
        <taxon>Bacillati</taxon>
        <taxon>Chloroflexota</taxon>
        <taxon>Dehalococcoidia</taxon>
        <taxon>SAR202 cluster</taxon>
        <taxon>Candidatus Lucifugimonadales</taxon>
        <taxon>Candidatus Lucifugimonadaceae</taxon>
        <taxon>Candidatus Lucifugimonas</taxon>
    </lineage>
</organism>
<evidence type="ECO:0000256" key="5">
    <source>
        <dbReference type="ARBA" id="ARBA00058604"/>
    </source>
</evidence>
<reference evidence="12" key="3">
    <citation type="submission" date="2023-06" db="EMBL/GenBank/DDBJ databases">
        <title>Pangenomics reveal diversification of enzyme families and niche specialization in globally abundant SAR202 bacteria.</title>
        <authorList>
            <person name="Saw J.H.W."/>
        </authorList>
    </citation>
    <scope>NUCLEOTIDE SEQUENCE [LARGE SCALE GENOMIC DNA]</scope>
    <source>
        <strain evidence="12">JH1073</strain>
    </source>
</reference>